<name>A0A3E4YLH8_9FIRM</name>
<evidence type="ECO:0000313" key="1">
    <source>
        <dbReference type="EMBL" id="RGM75402.1"/>
    </source>
</evidence>
<organism evidence="1 2">
    <name type="scientific">Agathobacter rectalis</name>
    <dbReference type="NCBI Taxonomy" id="39491"/>
    <lineage>
        <taxon>Bacteria</taxon>
        <taxon>Bacillati</taxon>
        <taxon>Bacillota</taxon>
        <taxon>Clostridia</taxon>
        <taxon>Lachnospirales</taxon>
        <taxon>Lachnospiraceae</taxon>
        <taxon>Agathobacter</taxon>
    </lineage>
</organism>
<dbReference type="EMBL" id="QSTP01000001">
    <property type="protein sequence ID" value="RGM75402.1"/>
    <property type="molecule type" value="Genomic_DNA"/>
</dbReference>
<accession>A0A3E4YLH8</accession>
<evidence type="ECO:0000313" key="2">
    <source>
        <dbReference type="Proteomes" id="UP000260758"/>
    </source>
</evidence>
<dbReference type="InterPro" id="IPR027417">
    <property type="entry name" value="P-loop_NTPase"/>
</dbReference>
<comment type="caution">
    <text evidence="1">The sequence shown here is derived from an EMBL/GenBank/DDBJ whole genome shotgun (WGS) entry which is preliminary data.</text>
</comment>
<gene>
    <name evidence="1" type="ORF">DXB99_02460</name>
</gene>
<dbReference type="AlphaFoldDB" id="A0A3E4YLH8"/>
<reference evidence="1 2" key="1">
    <citation type="submission" date="2018-08" db="EMBL/GenBank/DDBJ databases">
        <title>A genome reference for cultivated species of the human gut microbiota.</title>
        <authorList>
            <person name="Zou Y."/>
            <person name="Xue W."/>
            <person name="Luo G."/>
        </authorList>
    </citation>
    <scope>NUCLEOTIDE SEQUENCE [LARGE SCALE GENOMIC DNA]</scope>
    <source>
        <strain evidence="1 2">OM07-13</strain>
    </source>
</reference>
<dbReference type="RefSeq" id="WP_117718160.1">
    <property type="nucleotide sequence ID" value="NZ_QSTP01000001.1"/>
</dbReference>
<proteinExistence type="predicted"/>
<sequence>MSKTLIVSAFAGCGKTWLTQNQEQYGYAVCDSDSSFYEKVNGWETHYVSDILEKAKSGQYDFVFVCQTESVIDEMDRQGIPYVIVEPDNIIWNEFETLERAKERQLIKQQWFGRFVLRNNSHIKDFSKWLNHIKEIYDERTSLEFINKHHQLTFFILSQNQYLSDIIDDLYWKKEHYDFYAIYSDDCLRD</sequence>
<protein>
    <submittedName>
        <fullName evidence="1">Uncharacterized protein</fullName>
    </submittedName>
</protein>
<dbReference type="SUPFAM" id="SSF52540">
    <property type="entry name" value="P-loop containing nucleoside triphosphate hydrolases"/>
    <property type="match status" value="1"/>
</dbReference>
<dbReference type="Proteomes" id="UP000260758">
    <property type="component" value="Unassembled WGS sequence"/>
</dbReference>